<keyword evidence="4" id="KW-1185">Reference proteome</keyword>
<dbReference type="Gene3D" id="2.120.10.30">
    <property type="entry name" value="TolB, C-terminal domain"/>
    <property type="match status" value="1"/>
</dbReference>
<dbReference type="InterPro" id="IPR048031">
    <property type="entry name" value="ScyD/ScyE-like"/>
</dbReference>
<dbReference type="InterPro" id="IPR011042">
    <property type="entry name" value="6-blade_b-propeller_TolB-like"/>
</dbReference>
<dbReference type="SUPFAM" id="SSF101898">
    <property type="entry name" value="NHL repeat"/>
    <property type="match status" value="1"/>
</dbReference>
<dbReference type="InterPro" id="IPR054215">
    <property type="entry name" value="DUF6923"/>
</dbReference>
<accession>A0ABW0QLB9</accession>
<dbReference type="Pfam" id="PF21959">
    <property type="entry name" value="DUF6923"/>
    <property type="match status" value="1"/>
</dbReference>
<reference evidence="4" key="1">
    <citation type="journal article" date="2019" name="Int. J. Syst. Evol. Microbiol.">
        <title>The Global Catalogue of Microorganisms (GCM) 10K type strain sequencing project: providing services to taxonomists for standard genome sequencing and annotation.</title>
        <authorList>
            <consortium name="The Broad Institute Genomics Platform"/>
            <consortium name="The Broad Institute Genome Sequencing Center for Infectious Disease"/>
            <person name="Wu L."/>
            <person name="Ma J."/>
        </authorList>
    </citation>
    <scope>NUCLEOTIDE SEQUENCE [LARGE SCALE GENOMIC DNA]</scope>
    <source>
        <strain evidence="4">CGMCC 1.16619</strain>
    </source>
</reference>
<dbReference type="Proteomes" id="UP001596114">
    <property type="component" value="Unassembled WGS sequence"/>
</dbReference>
<feature type="signal peptide" evidence="1">
    <location>
        <begin position="1"/>
        <end position="27"/>
    </location>
</feature>
<evidence type="ECO:0000256" key="1">
    <source>
        <dbReference type="SAM" id="SignalP"/>
    </source>
</evidence>
<comment type="caution">
    <text evidence="3">The sequence shown here is derived from an EMBL/GenBank/DDBJ whole genome shotgun (WGS) entry which is preliminary data.</text>
</comment>
<evidence type="ECO:0000259" key="2">
    <source>
        <dbReference type="Pfam" id="PF21959"/>
    </source>
</evidence>
<dbReference type="RefSeq" id="WP_377318420.1">
    <property type="nucleotide sequence ID" value="NZ_JBHSNF010000001.1"/>
</dbReference>
<organism evidence="3 4">
    <name type="scientific">Rhodanobacter ginsengisoli</name>
    <dbReference type="NCBI Taxonomy" id="418646"/>
    <lineage>
        <taxon>Bacteria</taxon>
        <taxon>Pseudomonadati</taxon>
        <taxon>Pseudomonadota</taxon>
        <taxon>Gammaproteobacteria</taxon>
        <taxon>Lysobacterales</taxon>
        <taxon>Rhodanobacteraceae</taxon>
        <taxon>Rhodanobacter</taxon>
    </lineage>
</organism>
<dbReference type="NCBIfam" id="NF033206">
    <property type="entry name" value="ScyE_fam"/>
    <property type="match status" value="1"/>
</dbReference>
<proteinExistence type="predicted"/>
<dbReference type="EMBL" id="JBHSNF010000001">
    <property type="protein sequence ID" value="MFC5525386.1"/>
    <property type="molecule type" value="Genomic_DNA"/>
</dbReference>
<sequence length="382" mass="39670">MTHQMRLVAGALAFAISMAFAPTPASAKGPAPISAADIASLVSVHTAQPVTMSIYATGLLNPRGLKFGPDGNLYVAEGGSGGNDSTTPLQCTQVPSAGPYTGSPTGGRISRIDRFHVRTTVTDGFPSSQTNPGLGSLVSGVADVAFIGNNLYAITAGSGCSHGVIGTYNEVALVSPDGSIHPIANLSAYQMSHPVQNPEPEDFEPDGTWYSMIALRGDLYAVEPNHGELVRIRLNGAVSRVADISASQGHIVPTALAYHGNFYVGNLHTFPIVDGSSKILKITPSGQVRTVATGLTTVLGLAFDRHDRMYVLQNTTGYLFPTPGAGSVVRIDPSGLQQTIITGLVLPTGMTFGPDGALYISNVGLGFPPIGLGQVLRFDLGN</sequence>
<evidence type="ECO:0000313" key="4">
    <source>
        <dbReference type="Proteomes" id="UP001596114"/>
    </source>
</evidence>
<protein>
    <submittedName>
        <fullName evidence="3">ScyD/ScyE family protein</fullName>
    </submittedName>
</protein>
<feature type="chain" id="PRO_5045810463" evidence="1">
    <location>
        <begin position="28"/>
        <end position="382"/>
    </location>
</feature>
<evidence type="ECO:0000313" key="3">
    <source>
        <dbReference type="EMBL" id="MFC5525386.1"/>
    </source>
</evidence>
<gene>
    <name evidence="3" type="ORF">ACFPPA_06480</name>
</gene>
<keyword evidence="1" id="KW-0732">Signal</keyword>
<name>A0ABW0QLB9_9GAMM</name>
<feature type="domain" description="DUF6923" evidence="2">
    <location>
        <begin position="219"/>
        <end position="382"/>
    </location>
</feature>